<evidence type="ECO:0000313" key="4">
    <source>
        <dbReference type="WBParaSite" id="ASIM_0001739601-mRNA-1"/>
    </source>
</evidence>
<gene>
    <name evidence="2" type="ORF">ASIM_LOCUS16803</name>
</gene>
<dbReference type="OrthoDB" id="5859521at2759"/>
<keyword evidence="3" id="KW-1185">Reference proteome</keyword>
<dbReference type="Proteomes" id="UP000267096">
    <property type="component" value="Unassembled WGS sequence"/>
</dbReference>
<dbReference type="PANTHER" id="PTHR47331:SF1">
    <property type="entry name" value="GAG-LIKE PROTEIN"/>
    <property type="match status" value="1"/>
</dbReference>
<dbReference type="EMBL" id="UYRR01033428">
    <property type="protein sequence ID" value="VDK58749.1"/>
    <property type="molecule type" value="Genomic_DNA"/>
</dbReference>
<evidence type="ECO:0000313" key="2">
    <source>
        <dbReference type="EMBL" id="VDK58749.1"/>
    </source>
</evidence>
<dbReference type="InterPro" id="IPR036397">
    <property type="entry name" value="RNaseH_sf"/>
</dbReference>
<organism evidence="4">
    <name type="scientific">Anisakis simplex</name>
    <name type="common">Herring worm</name>
    <dbReference type="NCBI Taxonomy" id="6269"/>
    <lineage>
        <taxon>Eukaryota</taxon>
        <taxon>Metazoa</taxon>
        <taxon>Ecdysozoa</taxon>
        <taxon>Nematoda</taxon>
        <taxon>Chromadorea</taxon>
        <taxon>Rhabditida</taxon>
        <taxon>Spirurina</taxon>
        <taxon>Ascaridomorpha</taxon>
        <taxon>Ascaridoidea</taxon>
        <taxon>Anisakidae</taxon>
        <taxon>Anisakis</taxon>
        <taxon>Anisakis simplex complex</taxon>
    </lineage>
</organism>
<reference evidence="4" key="1">
    <citation type="submission" date="2017-02" db="UniProtKB">
        <authorList>
            <consortium name="WormBaseParasite"/>
        </authorList>
    </citation>
    <scope>IDENTIFICATION</scope>
</reference>
<proteinExistence type="predicted"/>
<dbReference type="WBParaSite" id="ASIM_0001739601-mRNA-1">
    <property type="protein sequence ID" value="ASIM_0001739601-mRNA-1"/>
    <property type="gene ID" value="ASIM_0001739601"/>
</dbReference>
<evidence type="ECO:0000259" key="1">
    <source>
        <dbReference type="Pfam" id="PF17921"/>
    </source>
</evidence>
<reference evidence="2 3" key="2">
    <citation type="submission" date="2018-11" db="EMBL/GenBank/DDBJ databases">
        <authorList>
            <consortium name="Pathogen Informatics"/>
        </authorList>
    </citation>
    <scope>NUCLEOTIDE SEQUENCE [LARGE SCALE GENOMIC DNA]</scope>
</reference>
<accession>A0A0M3K8V5</accession>
<name>A0A0M3K8V5_ANISI</name>
<protein>
    <submittedName>
        <fullName evidence="4">Integrase_H2C2 domain-containing protein</fullName>
    </submittedName>
</protein>
<dbReference type="SUPFAM" id="SSF53098">
    <property type="entry name" value="Ribonuclease H-like"/>
    <property type="match status" value="1"/>
</dbReference>
<dbReference type="InterPro" id="IPR041588">
    <property type="entry name" value="Integrase_H2C2"/>
</dbReference>
<dbReference type="Gene3D" id="3.30.420.10">
    <property type="entry name" value="Ribonuclease H-like superfamily/Ribonuclease H"/>
    <property type="match status" value="1"/>
</dbReference>
<dbReference type="PANTHER" id="PTHR47331">
    <property type="entry name" value="PHD-TYPE DOMAIN-CONTAINING PROTEIN"/>
    <property type="match status" value="1"/>
</dbReference>
<feature type="domain" description="Integrase zinc-binding" evidence="1">
    <location>
        <begin position="2"/>
        <end position="48"/>
    </location>
</feature>
<dbReference type="GO" id="GO:0003676">
    <property type="term" value="F:nucleic acid binding"/>
    <property type="evidence" value="ECO:0007669"/>
    <property type="project" value="InterPro"/>
</dbReference>
<dbReference type="AlphaFoldDB" id="A0A0M3K8V5"/>
<evidence type="ECO:0000313" key="3">
    <source>
        <dbReference type="Proteomes" id="UP000267096"/>
    </source>
</evidence>
<dbReference type="Pfam" id="PF17921">
    <property type="entry name" value="Integrase_H2C2"/>
    <property type="match status" value="1"/>
</dbReference>
<sequence length="140" mass="16281">MQCHKIAGHSGMPQTLCKFRERFWTPHSRSTINRIIRRKCILCKKWNAKPFQLRSFPQLPAFRTMKTSAFQNVGLDYMGPLMMKEKRWISLFTCSATRAIHLKPAESLSAEEFLHCLRRFVTRSGTPECIISDNATNFTL</sequence>
<dbReference type="InterPro" id="IPR012337">
    <property type="entry name" value="RNaseH-like_sf"/>
</dbReference>